<dbReference type="InterPro" id="IPR048091">
    <property type="entry name" value="Gln_syn_GlnII"/>
</dbReference>
<dbReference type="InterPro" id="IPR027303">
    <property type="entry name" value="Gln_synth_gly_rich_site"/>
</dbReference>
<dbReference type="PANTHER" id="PTHR20852">
    <property type="entry name" value="GLUTAMINE SYNTHETASE"/>
    <property type="match status" value="1"/>
</dbReference>
<gene>
    <name evidence="10" type="ORF">UFOPK2958_01112</name>
</gene>
<dbReference type="InterPro" id="IPR027302">
    <property type="entry name" value="Gln_synth_N_conserv_site"/>
</dbReference>
<feature type="domain" description="GS beta-grasp" evidence="8">
    <location>
        <begin position="3"/>
        <end position="81"/>
    </location>
</feature>
<name>A0A6J6WY37_9ZZZZ</name>
<accession>A0A6J6WY37</accession>
<dbReference type="GO" id="GO:0005737">
    <property type="term" value="C:cytoplasm"/>
    <property type="evidence" value="ECO:0007669"/>
    <property type="project" value="TreeGrafter"/>
</dbReference>
<dbReference type="EMBL" id="CAFAAB010000138">
    <property type="protein sequence ID" value="CAB4790101.1"/>
    <property type="molecule type" value="Genomic_DNA"/>
</dbReference>
<dbReference type="Gene3D" id="3.30.590.10">
    <property type="entry name" value="Glutamine synthetase/guanido kinase, catalytic domain"/>
    <property type="match status" value="1"/>
</dbReference>
<keyword evidence="3" id="KW-0436">Ligase</keyword>
<dbReference type="GO" id="GO:0006542">
    <property type="term" value="P:glutamine biosynthetic process"/>
    <property type="evidence" value="ECO:0007669"/>
    <property type="project" value="InterPro"/>
</dbReference>
<dbReference type="InterPro" id="IPR036651">
    <property type="entry name" value="Gln_synt_N_sf"/>
</dbReference>
<dbReference type="FunFam" id="3.30.590.10:FF:000004">
    <property type="entry name" value="Glutamine synthetase"/>
    <property type="match status" value="1"/>
</dbReference>
<dbReference type="InterPro" id="IPR008147">
    <property type="entry name" value="Gln_synt_N"/>
</dbReference>
<dbReference type="GO" id="GO:0005524">
    <property type="term" value="F:ATP binding"/>
    <property type="evidence" value="ECO:0007669"/>
    <property type="project" value="UniProtKB-KW"/>
</dbReference>
<dbReference type="Pfam" id="PF03951">
    <property type="entry name" value="Gln-synt_N"/>
    <property type="match status" value="1"/>
</dbReference>
<evidence type="ECO:0000256" key="3">
    <source>
        <dbReference type="ARBA" id="ARBA00022598"/>
    </source>
</evidence>
<evidence type="ECO:0000259" key="9">
    <source>
        <dbReference type="PROSITE" id="PS51987"/>
    </source>
</evidence>
<sequence length="373" mass="40328">MPFQAEYIWLDGTKPTANLRSKTRIIADGKKPAVWGFDGSSTNQADGSSSDCVLNPVFTCPDPLRGPNDILVMCEVLNPDNTPHSTNTRSATVAAEKKYGKFEPWFGIEQEYTFFQDGRPYGWPEVGFPAPQGPYYCGVGGAKMPGRDIVEAHTLACLRAGLSIEGTNAEVMMAQWEFQIGVLSPVAVSDQLWVARWLLERIAEDYGVDVSWDAKPIKGDWNGAGAHTNFSTKGMRENGGLKVIHAACDAIGKKIMEHIAVYGYGIEDRLTGKHETAPWNKFSYGTSDRGASIRIPLQTARDGKGWLEDRRPNANMDPYAVCAVMVETVCGAAAGGAKAPAKKAVAKKASAKKATAKKAASKKKAPAKKAARK</sequence>
<dbReference type="Gene3D" id="3.10.20.70">
    <property type="entry name" value="Glutamine synthetase, N-terminal domain"/>
    <property type="match status" value="1"/>
</dbReference>
<comment type="catalytic activity">
    <reaction evidence="6">
        <text>L-glutamate + NH4(+) + ATP = L-glutamine + ADP + phosphate + H(+)</text>
        <dbReference type="Rhea" id="RHEA:16169"/>
        <dbReference type="ChEBI" id="CHEBI:15378"/>
        <dbReference type="ChEBI" id="CHEBI:28938"/>
        <dbReference type="ChEBI" id="CHEBI:29985"/>
        <dbReference type="ChEBI" id="CHEBI:30616"/>
        <dbReference type="ChEBI" id="CHEBI:43474"/>
        <dbReference type="ChEBI" id="CHEBI:58359"/>
        <dbReference type="ChEBI" id="CHEBI:456216"/>
        <dbReference type="EC" id="6.3.1.2"/>
    </reaction>
</comment>
<dbReference type="SUPFAM" id="SSF54368">
    <property type="entry name" value="Glutamine synthetase, N-terminal domain"/>
    <property type="match status" value="1"/>
</dbReference>
<dbReference type="GO" id="GO:0004356">
    <property type="term" value="F:glutamine synthetase activity"/>
    <property type="evidence" value="ECO:0007669"/>
    <property type="project" value="UniProtKB-EC"/>
</dbReference>
<dbReference type="InterPro" id="IPR050292">
    <property type="entry name" value="Glutamine_Synthetase"/>
</dbReference>
<feature type="region of interest" description="Disordered" evidence="7">
    <location>
        <begin position="335"/>
        <end position="373"/>
    </location>
</feature>
<dbReference type="InterPro" id="IPR014746">
    <property type="entry name" value="Gln_synth/guanido_kin_cat_dom"/>
</dbReference>
<dbReference type="EC" id="6.3.1.2" evidence="2"/>
<dbReference type="Pfam" id="PF00120">
    <property type="entry name" value="Gln-synt_C"/>
    <property type="match status" value="1"/>
</dbReference>
<keyword evidence="4" id="KW-0547">Nucleotide-binding</keyword>
<organism evidence="10">
    <name type="scientific">freshwater metagenome</name>
    <dbReference type="NCBI Taxonomy" id="449393"/>
    <lineage>
        <taxon>unclassified sequences</taxon>
        <taxon>metagenomes</taxon>
        <taxon>ecological metagenomes</taxon>
    </lineage>
</organism>
<dbReference type="PROSITE" id="PS00181">
    <property type="entry name" value="GLNA_ATP"/>
    <property type="match status" value="1"/>
</dbReference>
<evidence type="ECO:0000256" key="5">
    <source>
        <dbReference type="ARBA" id="ARBA00022840"/>
    </source>
</evidence>
<protein>
    <recommendedName>
        <fullName evidence="2">glutamine synthetase</fullName>
        <ecNumber evidence="2">6.3.1.2</ecNumber>
    </recommendedName>
</protein>
<proteinExistence type="inferred from homology"/>
<evidence type="ECO:0000256" key="6">
    <source>
        <dbReference type="ARBA" id="ARBA00049436"/>
    </source>
</evidence>
<feature type="compositionally biased region" description="Basic residues" evidence="7">
    <location>
        <begin position="340"/>
        <end position="373"/>
    </location>
</feature>
<evidence type="ECO:0000313" key="10">
    <source>
        <dbReference type="EMBL" id="CAB4790101.1"/>
    </source>
</evidence>
<evidence type="ECO:0000256" key="7">
    <source>
        <dbReference type="SAM" id="MobiDB-lite"/>
    </source>
</evidence>
<dbReference type="PROSITE" id="PS51987">
    <property type="entry name" value="GS_CATALYTIC"/>
    <property type="match status" value="1"/>
</dbReference>
<dbReference type="SUPFAM" id="SSF55931">
    <property type="entry name" value="Glutamine synthetase/guanido kinase"/>
    <property type="match status" value="1"/>
</dbReference>
<dbReference type="InterPro" id="IPR008146">
    <property type="entry name" value="Gln_synth_cat_dom"/>
</dbReference>
<dbReference type="SMART" id="SM01230">
    <property type="entry name" value="Gln-synt_C"/>
    <property type="match status" value="1"/>
</dbReference>
<evidence type="ECO:0000256" key="2">
    <source>
        <dbReference type="ARBA" id="ARBA00012937"/>
    </source>
</evidence>
<dbReference type="PROSITE" id="PS51986">
    <property type="entry name" value="GS_BETA_GRASP"/>
    <property type="match status" value="1"/>
</dbReference>
<dbReference type="PROSITE" id="PS00180">
    <property type="entry name" value="GLNA_1"/>
    <property type="match status" value="1"/>
</dbReference>
<comment type="similarity">
    <text evidence="1">Belongs to the glutamine synthetase family.</text>
</comment>
<feature type="domain" description="GS catalytic" evidence="9">
    <location>
        <begin position="83"/>
        <end position="373"/>
    </location>
</feature>
<evidence type="ECO:0000256" key="1">
    <source>
        <dbReference type="ARBA" id="ARBA00009897"/>
    </source>
</evidence>
<dbReference type="NCBIfam" id="NF041605">
    <property type="entry name" value="gln_syn_GlnII"/>
    <property type="match status" value="1"/>
</dbReference>
<keyword evidence="5" id="KW-0067">ATP-binding</keyword>
<reference evidence="10" key="1">
    <citation type="submission" date="2020-05" db="EMBL/GenBank/DDBJ databases">
        <authorList>
            <person name="Chiriac C."/>
            <person name="Salcher M."/>
            <person name="Ghai R."/>
            <person name="Kavagutti S V."/>
        </authorList>
    </citation>
    <scope>NUCLEOTIDE SEQUENCE</scope>
</reference>
<evidence type="ECO:0000259" key="8">
    <source>
        <dbReference type="PROSITE" id="PS51986"/>
    </source>
</evidence>
<dbReference type="AlphaFoldDB" id="A0A6J6WY37"/>
<dbReference type="PANTHER" id="PTHR20852:SF57">
    <property type="entry name" value="GLUTAMINE SYNTHETASE 2 CYTOPLASMIC"/>
    <property type="match status" value="1"/>
</dbReference>
<evidence type="ECO:0000256" key="4">
    <source>
        <dbReference type="ARBA" id="ARBA00022741"/>
    </source>
</evidence>